<evidence type="ECO:0000313" key="4">
    <source>
        <dbReference type="Proteomes" id="UP000476030"/>
    </source>
</evidence>
<accession>A0A6L8W6K5</accession>
<reference evidence="3 4" key="1">
    <citation type="submission" date="2019-12" db="EMBL/GenBank/DDBJ databases">
        <title>Snethiella sp. nov. sp. isolated from sea sand.</title>
        <authorList>
            <person name="Kim J."/>
            <person name="Jeong S.E."/>
            <person name="Jung H.S."/>
            <person name="Jeon C.O."/>
        </authorList>
    </citation>
    <scope>NUCLEOTIDE SEQUENCE [LARGE SCALE GENOMIC DNA]</scope>
    <source>
        <strain evidence="3 4">DP05</strain>
    </source>
</reference>
<feature type="domain" description="DUF1285" evidence="1">
    <location>
        <begin position="23"/>
        <end position="90"/>
    </location>
</feature>
<name>A0A6L8W6K5_9PROT</name>
<proteinExistence type="predicted"/>
<dbReference type="EMBL" id="WTUW01000001">
    <property type="protein sequence ID" value="MZR30114.1"/>
    <property type="molecule type" value="Genomic_DNA"/>
</dbReference>
<protein>
    <submittedName>
        <fullName evidence="3">DUF1285 domain-containing protein</fullName>
    </submittedName>
</protein>
<dbReference type="InterPro" id="IPR023361">
    <property type="entry name" value="DUF1285_beta_roll_sf"/>
</dbReference>
<gene>
    <name evidence="3" type="ORF">GQE98_05625</name>
</gene>
<comment type="caution">
    <text evidence="3">The sequence shown here is derived from an EMBL/GenBank/DDBJ whole genome shotgun (WGS) entry which is preliminary data.</text>
</comment>
<dbReference type="Pfam" id="PF21028">
    <property type="entry name" value="DUF1285_C"/>
    <property type="match status" value="1"/>
</dbReference>
<dbReference type="InterPro" id="IPR048342">
    <property type="entry name" value="DUF1285_C"/>
</dbReference>
<evidence type="ECO:0000259" key="1">
    <source>
        <dbReference type="Pfam" id="PF06938"/>
    </source>
</evidence>
<dbReference type="InterPro" id="IPR010707">
    <property type="entry name" value="DUF1285"/>
</dbReference>
<dbReference type="Proteomes" id="UP000476030">
    <property type="component" value="Unassembled WGS sequence"/>
</dbReference>
<dbReference type="RefSeq" id="WP_161314640.1">
    <property type="nucleotide sequence ID" value="NZ_WTUW01000001.1"/>
</dbReference>
<evidence type="ECO:0000313" key="3">
    <source>
        <dbReference type="EMBL" id="MZR30114.1"/>
    </source>
</evidence>
<keyword evidence="4" id="KW-1185">Reference proteome</keyword>
<dbReference type="InterPro" id="IPR048341">
    <property type="entry name" value="DUF1285_N"/>
</dbReference>
<evidence type="ECO:0000259" key="2">
    <source>
        <dbReference type="Pfam" id="PF21028"/>
    </source>
</evidence>
<sequence length="194" mass="22229">MTTAETKDGLGAILKQIKGQKHPPVHLWNPEFCGDLDMRIARDGTWFYLGSPIGRKPLVKLFSGVIRLDDDGKYYLVTPVEKIGITVDDAPFVAVEMFIEGEGRDRVVSFRTNVDDFVILDKEHPFRLEIDPDTKEPSPYVRIRTNLDALINRPVFYDLVNLAEEERIDGKDRFGFWSSGQFFELGLMNDIFDE</sequence>
<dbReference type="AlphaFoldDB" id="A0A6L8W6K5"/>
<organism evidence="3 4">
    <name type="scientific">Sneathiella litorea</name>
    <dbReference type="NCBI Taxonomy" id="2606216"/>
    <lineage>
        <taxon>Bacteria</taxon>
        <taxon>Pseudomonadati</taxon>
        <taxon>Pseudomonadota</taxon>
        <taxon>Alphaproteobacteria</taxon>
        <taxon>Sneathiellales</taxon>
        <taxon>Sneathiellaceae</taxon>
        <taxon>Sneathiella</taxon>
    </lineage>
</organism>
<dbReference type="Gene3D" id="2.30.270.10">
    <property type="entry name" value="duf1285 protein"/>
    <property type="match status" value="1"/>
</dbReference>
<dbReference type="Gene3D" id="3.10.540.10">
    <property type="entry name" value="duf1285 like domain"/>
    <property type="match status" value="1"/>
</dbReference>
<feature type="domain" description="DUF1285" evidence="2">
    <location>
        <begin position="91"/>
        <end position="185"/>
    </location>
</feature>
<dbReference type="PIRSF" id="PIRSF029557">
    <property type="entry name" value="UCP029557"/>
    <property type="match status" value="1"/>
</dbReference>
<dbReference type="Pfam" id="PF06938">
    <property type="entry name" value="DUF1285_N"/>
    <property type="match status" value="1"/>
</dbReference>